<reference evidence="2" key="1">
    <citation type="journal article" date="2019" name="Int. J. Syst. Evol. Microbiol.">
        <title>The Global Catalogue of Microorganisms (GCM) 10K type strain sequencing project: providing services to taxonomists for standard genome sequencing and annotation.</title>
        <authorList>
            <consortium name="The Broad Institute Genomics Platform"/>
            <consortium name="The Broad Institute Genome Sequencing Center for Infectious Disease"/>
            <person name="Wu L."/>
            <person name="Ma J."/>
        </authorList>
    </citation>
    <scope>NUCLEOTIDE SEQUENCE [LARGE SCALE GENOMIC DNA]</scope>
    <source>
        <strain evidence="2">CGMCC 1.13574</strain>
    </source>
</reference>
<evidence type="ECO:0000313" key="2">
    <source>
        <dbReference type="Proteomes" id="UP001597343"/>
    </source>
</evidence>
<organism evidence="1 2">
    <name type="scientific">Tumebacillus lipolyticus</name>
    <dbReference type="NCBI Taxonomy" id="1280370"/>
    <lineage>
        <taxon>Bacteria</taxon>
        <taxon>Bacillati</taxon>
        <taxon>Bacillota</taxon>
        <taxon>Bacilli</taxon>
        <taxon>Bacillales</taxon>
        <taxon>Alicyclobacillaceae</taxon>
        <taxon>Tumebacillus</taxon>
    </lineage>
</organism>
<gene>
    <name evidence="1" type="ORF">ACFSOY_18765</name>
</gene>
<proteinExistence type="predicted"/>
<dbReference type="Pfam" id="PF11251">
    <property type="entry name" value="DUF3050"/>
    <property type="match status" value="1"/>
</dbReference>
<name>A0ABW5A2H3_9BACL</name>
<protein>
    <submittedName>
        <fullName evidence="1">DUF3050 domain-containing protein</fullName>
    </submittedName>
</protein>
<dbReference type="Proteomes" id="UP001597343">
    <property type="component" value="Unassembled WGS sequence"/>
</dbReference>
<sequence>MQNTQTFERVRDRLLQHPVYQELTSAERVRAFMEHHVFAVWDFMSLLKRLQRELTVTTVPWMPGNEAQYARFINEIVLGEETDEDGQGGYISHFDLYMQAMEEAGADTGPIRSFLNRLEQGGSIAQALEAPEIPASVRQFVETTLEIAIDGKPHQVAAAFFFGREDIIPDMFTHLVRELEEGGKPTDRLLYYLKRHIELDGDEHGPLAERLLAYLCAGDLRREQEALETAERCLESRIKLWDGVREQLAR</sequence>
<dbReference type="EMBL" id="JBHUIO010000011">
    <property type="protein sequence ID" value="MFD2172011.1"/>
    <property type="molecule type" value="Genomic_DNA"/>
</dbReference>
<evidence type="ECO:0000313" key="1">
    <source>
        <dbReference type="EMBL" id="MFD2172011.1"/>
    </source>
</evidence>
<keyword evidence="2" id="KW-1185">Reference proteome</keyword>
<dbReference type="InterPro" id="IPR024423">
    <property type="entry name" value="DUF3050"/>
</dbReference>
<dbReference type="RefSeq" id="WP_386049304.1">
    <property type="nucleotide sequence ID" value="NZ_JBHUIO010000011.1"/>
</dbReference>
<comment type="caution">
    <text evidence="1">The sequence shown here is derived from an EMBL/GenBank/DDBJ whole genome shotgun (WGS) entry which is preliminary data.</text>
</comment>
<dbReference type="SUPFAM" id="SSF48613">
    <property type="entry name" value="Heme oxygenase-like"/>
    <property type="match status" value="1"/>
</dbReference>
<accession>A0ABW5A2H3</accession>
<dbReference type="InterPro" id="IPR016084">
    <property type="entry name" value="Haem_Oase-like_multi-hlx"/>
</dbReference>
<dbReference type="Gene3D" id="1.20.910.10">
    <property type="entry name" value="Heme oxygenase-like"/>
    <property type="match status" value="1"/>
</dbReference>